<gene>
    <name evidence="3" type="ORF">RP29_04485</name>
</gene>
<reference evidence="3 4" key="1">
    <citation type="submission" date="2014-12" db="EMBL/GenBank/DDBJ databases">
        <title>Isolation of bacteria from lake water.</title>
        <authorList>
            <person name="Sheng K.-Y."/>
            <person name="Chin P.-S."/>
            <person name="Chan K.-G."/>
            <person name="Tan G.S."/>
        </authorList>
    </citation>
    <scope>NUCLEOTIDE SEQUENCE [LARGE SCALE GENOMIC DNA]</scope>
    <source>
        <strain evidence="3 4">KY4</strain>
    </source>
</reference>
<dbReference type="PANTHER" id="PTHR42928">
    <property type="entry name" value="TRICARBOXYLATE-BINDING PROTEIN"/>
    <property type="match status" value="1"/>
</dbReference>
<feature type="chain" id="PRO_5002320670" evidence="2">
    <location>
        <begin position="25"/>
        <end position="328"/>
    </location>
</feature>
<comment type="similarity">
    <text evidence="1">Belongs to the UPF0065 (bug) family.</text>
</comment>
<sequence length="328" mass="34794">MKKRTLAHLALSLAATLALPWAHAQAPAFPSKPVTIVVPYAPGGPVDNLARVLATRLGKEWGQSVLVVNKTGANEIIGAEFVAKSPADGYTLFAATEAALTMNPHLYKKLPYNPEKDFTPISRLISVPMVFFVPKASKANTLKEFIELAKNAKGTPMTYGSSGAGGIVHLPLAMFAKQEGLEMVHVPYKGAAPLIPEVISGQIDSAVLGVSVIEQHVKSGKLKALAVSSEARSLALPDVPTFKEAGVKDIDAVFNIGLVAPAGTPAAIVEKIAADVRRILMDPEFRKTNVDAYSYVAVASTPTEYKAFLARDLKVQGERVKTSGATLD</sequence>
<dbReference type="OrthoDB" id="8958206at2"/>
<keyword evidence="4" id="KW-1185">Reference proteome</keyword>
<name>A0A0D7KEJ0_9BURK</name>
<dbReference type="InterPro" id="IPR005064">
    <property type="entry name" value="BUG"/>
</dbReference>
<dbReference type="RefSeq" id="WP_044396265.1">
    <property type="nucleotide sequence ID" value="NZ_JXYQ01000011.1"/>
</dbReference>
<dbReference type="SUPFAM" id="SSF53850">
    <property type="entry name" value="Periplasmic binding protein-like II"/>
    <property type="match status" value="1"/>
</dbReference>
<dbReference type="Proteomes" id="UP000032566">
    <property type="component" value="Unassembled WGS sequence"/>
</dbReference>
<dbReference type="PIRSF" id="PIRSF017082">
    <property type="entry name" value="YflP"/>
    <property type="match status" value="1"/>
</dbReference>
<dbReference type="PATRIC" id="fig|80878.5.peg.133"/>
<keyword evidence="2" id="KW-0732">Signal</keyword>
<organism evidence="3 4">
    <name type="scientific">Acidovorax temperans</name>
    <dbReference type="NCBI Taxonomy" id="80878"/>
    <lineage>
        <taxon>Bacteria</taxon>
        <taxon>Pseudomonadati</taxon>
        <taxon>Pseudomonadota</taxon>
        <taxon>Betaproteobacteria</taxon>
        <taxon>Burkholderiales</taxon>
        <taxon>Comamonadaceae</taxon>
        <taxon>Acidovorax</taxon>
    </lineage>
</organism>
<dbReference type="AlphaFoldDB" id="A0A0D7KEJ0"/>
<dbReference type="Gene3D" id="3.40.190.10">
    <property type="entry name" value="Periplasmic binding protein-like II"/>
    <property type="match status" value="1"/>
</dbReference>
<protein>
    <submittedName>
        <fullName evidence="3">NagM</fullName>
    </submittedName>
</protein>
<evidence type="ECO:0000313" key="4">
    <source>
        <dbReference type="Proteomes" id="UP000032566"/>
    </source>
</evidence>
<dbReference type="PANTHER" id="PTHR42928:SF5">
    <property type="entry name" value="BLR1237 PROTEIN"/>
    <property type="match status" value="1"/>
</dbReference>
<accession>A0A0D7KEJ0</accession>
<dbReference type="InterPro" id="IPR042100">
    <property type="entry name" value="Bug_dom1"/>
</dbReference>
<dbReference type="CDD" id="cd07012">
    <property type="entry name" value="PBP2_Bug_TTT"/>
    <property type="match status" value="1"/>
</dbReference>
<comment type="caution">
    <text evidence="3">The sequence shown here is derived from an EMBL/GenBank/DDBJ whole genome shotgun (WGS) entry which is preliminary data.</text>
</comment>
<evidence type="ECO:0000256" key="2">
    <source>
        <dbReference type="SAM" id="SignalP"/>
    </source>
</evidence>
<proteinExistence type="inferred from homology"/>
<evidence type="ECO:0000256" key="1">
    <source>
        <dbReference type="ARBA" id="ARBA00006987"/>
    </source>
</evidence>
<dbReference type="STRING" id="80878.RP29_04485"/>
<dbReference type="Pfam" id="PF03401">
    <property type="entry name" value="TctC"/>
    <property type="match status" value="1"/>
</dbReference>
<evidence type="ECO:0000313" key="3">
    <source>
        <dbReference type="EMBL" id="KJA11628.1"/>
    </source>
</evidence>
<dbReference type="EMBL" id="JXYQ01000011">
    <property type="protein sequence ID" value="KJA11628.1"/>
    <property type="molecule type" value="Genomic_DNA"/>
</dbReference>
<dbReference type="Gene3D" id="3.40.190.150">
    <property type="entry name" value="Bordetella uptake gene, domain 1"/>
    <property type="match status" value="1"/>
</dbReference>
<feature type="signal peptide" evidence="2">
    <location>
        <begin position="1"/>
        <end position="24"/>
    </location>
</feature>